<reference evidence="1 2" key="1">
    <citation type="journal article" date="2019" name="Nat. Ecol. Evol.">
        <title>Megaphylogeny resolves global patterns of mushroom evolution.</title>
        <authorList>
            <person name="Varga T."/>
            <person name="Krizsan K."/>
            <person name="Foldi C."/>
            <person name="Dima B."/>
            <person name="Sanchez-Garcia M."/>
            <person name="Sanchez-Ramirez S."/>
            <person name="Szollosi G.J."/>
            <person name="Szarkandi J.G."/>
            <person name="Papp V."/>
            <person name="Albert L."/>
            <person name="Andreopoulos W."/>
            <person name="Angelini C."/>
            <person name="Antonin V."/>
            <person name="Barry K.W."/>
            <person name="Bougher N.L."/>
            <person name="Buchanan P."/>
            <person name="Buyck B."/>
            <person name="Bense V."/>
            <person name="Catcheside P."/>
            <person name="Chovatia M."/>
            <person name="Cooper J."/>
            <person name="Damon W."/>
            <person name="Desjardin D."/>
            <person name="Finy P."/>
            <person name="Geml J."/>
            <person name="Haridas S."/>
            <person name="Hughes K."/>
            <person name="Justo A."/>
            <person name="Karasinski D."/>
            <person name="Kautmanova I."/>
            <person name="Kiss B."/>
            <person name="Kocsube S."/>
            <person name="Kotiranta H."/>
            <person name="LaButti K.M."/>
            <person name="Lechner B.E."/>
            <person name="Liimatainen K."/>
            <person name="Lipzen A."/>
            <person name="Lukacs Z."/>
            <person name="Mihaltcheva S."/>
            <person name="Morgado L.N."/>
            <person name="Niskanen T."/>
            <person name="Noordeloos M.E."/>
            <person name="Ohm R.A."/>
            <person name="Ortiz-Santana B."/>
            <person name="Ovrebo C."/>
            <person name="Racz N."/>
            <person name="Riley R."/>
            <person name="Savchenko A."/>
            <person name="Shiryaev A."/>
            <person name="Soop K."/>
            <person name="Spirin V."/>
            <person name="Szebenyi C."/>
            <person name="Tomsovsky M."/>
            <person name="Tulloss R.E."/>
            <person name="Uehling J."/>
            <person name="Grigoriev I.V."/>
            <person name="Vagvolgyi C."/>
            <person name="Papp T."/>
            <person name="Martin F.M."/>
            <person name="Miettinen O."/>
            <person name="Hibbett D.S."/>
            <person name="Nagy L.G."/>
        </authorList>
    </citation>
    <scope>NUCLEOTIDE SEQUENCE [LARGE SCALE GENOMIC DNA]</scope>
    <source>
        <strain evidence="1 2">NL-1719</strain>
    </source>
</reference>
<keyword evidence="2" id="KW-1185">Reference proteome</keyword>
<organism evidence="1 2">
    <name type="scientific">Pluteus cervinus</name>
    <dbReference type="NCBI Taxonomy" id="181527"/>
    <lineage>
        <taxon>Eukaryota</taxon>
        <taxon>Fungi</taxon>
        <taxon>Dikarya</taxon>
        <taxon>Basidiomycota</taxon>
        <taxon>Agaricomycotina</taxon>
        <taxon>Agaricomycetes</taxon>
        <taxon>Agaricomycetidae</taxon>
        <taxon>Agaricales</taxon>
        <taxon>Pluteineae</taxon>
        <taxon>Pluteaceae</taxon>
        <taxon>Pluteus</taxon>
    </lineage>
</organism>
<sequence>MLWTRRGDSDTDHPMLKRTWIAIGECTAIKSACRGESRDGEFALKEGEEVVMASEDIGLVLDPSVVVANSNVTRRLSSQTTGQSQASLPSARRHRIKLEGRRMQPSVLHPPSGTITASQGAGLISTRDNDGYDAGISLAVLACQRRYNSVEVRCARRSLQSATPLPFPSMTTSGGADQDQPTVFEGERSLTKDNNLLGKFELIGIPPAPRGVPQIKPIIEFVVQWQGKKLIAWSPKRSNSPLRTTLNANALRPSILSSSSSTISTPSSAIGKGLEQDQQRGILTEVRGVVNPITVKMYQAVGRDDDVVSVLFPYQFYQFYAIFFMKPSGPFHTSRRFGTYQTIWLLWKTGLAVRANQKMTSVNLAELWTLYNLSGL</sequence>
<evidence type="ECO:0000313" key="2">
    <source>
        <dbReference type="Proteomes" id="UP000308600"/>
    </source>
</evidence>
<proteinExistence type="predicted"/>
<gene>
    <name evidence="1" type="ORF">BDN72DRAFT_860144</name>
</gene>
<name>A0ACD3AJY7_9AGAR</name>
<evidence type="ECO:0000313" key="1">
    <source>
        <dbReference type="EMBL" id="TFK66070.1"/>
    </source>
</evidence>
<protein>
    <submittedName>
        <fullName evidence="1">Uncharacterized protein</fullName>
    </submittedName>
</protein>
<accession>A0ACD3AJY7</accession>
<dbReference type="Proteomes" id="UP000308600">
    <property type="component" value="Unassembled WGS sequence"/>
</dbReference>
<dbReference type="EMBL" id="ML208416">
    <property type="protein sequence ID" value="TFK66070.1"/>
    <property type="molecule type" value="Genomic_DNA"/>
</dbReference>